<protein>
    <submittedName>
        <fullName evidence="15">PQQ-dependent dehydrogenase, methanol/ethanol family</fullName>
        <ecNumber evidence="15">1.1.2.-</ecNumber>
    </submittedName>
</protein>
<dbReference type="InterPro" id="IPR017512">
    <property type="entry name" value="PQQ_MeOH/EtOH_DH"/>
</dbReference>
<evidence type="ECO:0000256" key="1">
    <source>
        <dbReference type="ARBA" id="ARBA00001913"/>
    </source>
</evidence>
<dbReference type="InterPro" id="IPR009056">
    <property type="entry name" value="Cyt_c-like_dom"/>
</dbReference>
<gene>
    <name evidence="15" type="ORF">ACFQ00_17450</name>
</gene>
<accession>A0ABW3C8B7</accession>
<evidence type="ECO:0000313" key="15">
    <source>
        <dbReference type="EMBL" id="MFD0850125.1"/>
    </source>
</evidence>
<keyword evidence="4 12" id="KW-0349">Heme</keyword>
<reference evidence="16" key="1">
    <citation type="journal article" date="2019" name="Int. J. Syst. Evol. Microbiol.">
        <title>The Global Catalogue of Microorganisms (GCM) 10K type strain sequencing project: providing services to taxonomists for standard genome sequencing and annotation.</title>
        <authorList>
            <consortium name="The Broad Institute Genomics Platform"/>
            <consortium name="The Broad Institute Genome Sequencing Center for Infectious Disease"/>
            <person name="Wu L."/>
            <person name="Ma J."/>
        </authorList>
    </citation>
    <scope>NUCLEOTIDE SEQUENCE [LARGE SCALE GENOMIC DNA]</scope>
    <source>
        <strain evidence="16">CCUG 52537</strain>
    </source>
</reference>
<dbReference type="InterPro" id="IPR036909">
    <property type="entry name" value="Cyt_c-like_dom_sf"/>
</dbReference>
<keyword evidence="5 12" id="KW-0479">Metal-binding</keyword>
<dbReference type="EMBL" id="JBHTIK010000015">
    <property type="protein sequence ID" value="MFD0850125.1"/>
    <property type="molecule type" value="Genomic_DNA"/>
</dbReference>
<evidence type="ECO:0000256" key="9">
    <source>
        <dbReference type="ARBA" id="ARBA00023002"/>
    </source>
</evidence>
<keyword evidence="6 13" id="KW-0732">Signal</keyword>
<comment type="similarity">
    <text evidence="3">Belongs to the bacterial PQQ dehydrogenase family.</text>
</comment>
<dbReference type="InterPro" id="IPR002372">
    <property type="entry name" value="PQQ_rpt_dom"/>
</dbReference>
<dbReference type="InterPro" id="IPR018391">
    <property type="entry name" value="PQQ_b-propeller_rpt"/>
</dbReference>
<dbReference type="Pfam" id="PF13442">
    <property type="entry name" value="Cytochrome_CBB3"/>
    <property type="match status" value="1"/>
</dbReference>
<dbReference type="PROSITE" id="PS51257">
    <property type="entry name" value="PROKAR_LIPOPROTEIN"/>
    <property type="match status" value="1"/>
</dbReference>
<dbReference type="NCBIfam" id="TIGR03075">
    <property type="entry name" value="PQQ_enz_alc_DH"/>
    <property type="match status" value="1"/>
</dbReference>
<sequence>MRRWGVIVACLLAAACGNASKKAALPVDDARLAAAVDEPESWLTHGGTYEEQRYSKLDAVNAGNVGKLGLAWSYTFDTNRGQEATPIVADGVLYTTSAWSKVYAFDAKTGALLWEYDPKVPGETGFKACCDVVNRGVALYDGKVYSGTLDGRLIALDAKTGKLVWSEVTVDQSKPYTITGAPRIVKGRVLIGNGGAEYGVRGYVSAYDAKTGKLAWRFYTVPPGPGAPADGAVSDPMIEKMRATWAGDWSKFGGGGTVWDAIVYDRDFNQILIGVGNGSPWNHKVRSEGKGDNLFVSSVVALDADTGAYKWHYQGTPGETWDFTQTQPIILADLALGGASRKVMMQAPKNGYFYVIDRKDGKLVSAKGFVPQTWTTGIDMATGRPIEAENARFTKGTFVALPSALGAHNWHPMAFNPKTGLVYLPAQEVPFAYLADASFKGREGGWNVAIDFLANAVPEDPAQFRALRALLKGQLVAWDPVQQKEVWRVQYDGPWNGGVLATAGNLVFQGNAHGEFAAFAADSGKKLWSFDAGTGVIAAPISYAVDGEQYVAVMAGYGGAYPLSSSFVDNPRPMPNGRLLVFKLGGRTPYKIERIENAPATVVDAAWSAETVTHGAALYEGTCGVCHGPGGISSGVLPDLRRSGVLADKDNWNAVVIGGALKDRGMVSFAPWMSADDAEAIRAYVAGKAKLLAASEAKGG</sequence>
<evidence type="ECO:0000256" key="5">
    <source>
        <dbReference type="ARBA" id="ARBA00022723"/>
    </source>
</evidence>
<feature type="domain" description="Cytochrome c" evidence="14">
    <location>
        <begin position="610"/>
        <end position="689"/>
    </location>
</feature>
<keyword evidence="8" id="KW-0634">PQQ</keyword>
<keyword evidence="16" id="KW-1185">Reference proteome</keyword>
<name>A0ABW3C8B7_SPHXN</name>
<feature type="signal peptide" evidence="13">
    <location>
        <begin position="1"/>
        <end position="21"/>
    </location>
</feature>
<keyword evidence="11" id="KW-1015">Disulfide bond</keyword>
<evidence type="ECO:0000256" key="2">
    <source>
        <dbReference type="ARBA" id="ARBA00001931"/>
    </source>
</evidence>
<comment type="cofactor">
    <cofactor evidence="1">
        <name>Ca(2+)</name>
        <dbReference type="ChEBI" id="CHEBI:29108"/>
    </cofactor>
</comment>
<evidence type="ECO:0000259" key="14">
    <source>
        <dbReference type="PROSITE" id="PS51007"/>
    </source>
</evidence>
<evidence type="ECO:0000256" key="11">
    <source>
        <dbReference type="ARBA" id="ARBA00023157"/>
    </source>
</evidence>
<dbReference type="Gene3D" id="1.10.760.10">
    <property type="entry name" value="Cytochrome c-like domain"/>
    <property type="match status" value="1"/>
</dbReference>
<dbReference type="CDD" id="cd10279">
    <property type="entry name" value="PQQ_ADH_II"/>
    <property type="match status" value="1"/>
</dbReference>
<dbReference type="RefSeq" id="WP_381493860.1">
    <property type="nucleotide sequence ID" value="NZ_JBHTIK010000015.1"/>
</dbReference>
<organism evidence="15 16">
    <name type="scientific">Sphingosinicella xenopeptidilytica</name>
    <dbReference type="NCBI Taxonomy" id="364098"/>
    <lineage>
        <taxon>Bacteria</taxon>
        <taxon>Pseudomonadati</taxon>
        <taxon>Pseudomonadota</taxon>
        <taxon>Alphaproteobacteria</taxon>
        <taxon>Sphingomonadales</taxon>
        <taxon>Sphingosinicellaceae</taxon>
        <taxon>Sphingosinicella</taxon>
    </lineage>
</organism>
<dbReference type="InterPro" id="IPR011047">
    <property type="entry name" value="Quinoprotein_ADH-like_sf"/>
</dbReference>
<evidence type="ECO:0000256" key="8">
    <source>
        <dbReference type="ARBA" id="ARBA00022891"/>
    </source>
</evidence>
<evidence type="ECO:0000256" key="6">
    <source>
        <dbReference type="ARBA" id="ARBA00022729"/>
    </source>
</evidence>
<evidence type="ECO:0000256" key="7">
    <source>
        <dbReference type="ARBA" id="ARBA00022837"/>
    </source>
</evidence>
<evidence type="ECO:0000256" key="10">
    <source>
        <dbReference type="ARBA" id="ARBA00023004"/>
    </source>
</evidence>
<evidence type="ECO:0000256" key="4">
    <source>
        <dbReference type="ARBA" id="ARBA00022617"/>
    </source>
</evidence>
<keyword evidence="10 12" id="KW-0408">Iron</keyword>
<keyword evidence="9 15" id="KW-0560">Oxidoreductase</keyword>
<dbReference type="EC" id="1.1.2.-" evidence="15"/>
<dbReference type="PROSITE" id="PS51007">
    <property type="entry name" value="CYTC"/>
    <property type="match status" value="1"/>
</dbReference>
<evidence type="ECO:0000256" key="12">
    <source>
        <dbReference type="PROSITE-ProRule" id="PRU00433"/>
    </source>
</evidence>
<proteinExistence type="inferred from homology"/>
<dbReference type="SMART" id="SM00564">
    <property type="entry name" value="PQQ"/>
    <property type="match status" value="6"/>
</dbReference>
<keyword evidence="7" id="KW-0106">Calcium</keyword>
<evidence type="ECO:0000313" key="16">
    <source>
        <dbReference type="Proteomes" id="UP001597124"/>
    </source>
</evidence>
<dbReference type="Gene3D" id="2.140.10.10">
    <property type="entry name" value="Quinoprotein alcohol dehydrogenase-like superfamily"/>
    <property type="match status" value="1"/>
</dbReference>
<dbReference type="SUPFAM" id="SSF50998">
    <property type="entry name" value="Quinoprotein alcohol dehydrogenase-like"/>
    <property type="match status" value="1"/>
</dbReference>
<dbReference type="SUPFAM" id="SSF46626">
    <property type="entry name" value="Cytochrome c"/>
    <property type="match status" value="1"/>
</dbReference>
<evidence type="ECO:0000256" key="3">
    <source>
        <dbReference type="ARBA" id="ARBA00008156"/>
    </source>
</evidence>
<dbReference type="Pfam" id="PF01011">
    <property type="entry name" value="PQQ"/>
    <property type="match status" value="2"/>
</dbReference>
<dbReference type="Proteomes" id="UP001597124">
    <property type="component" value="Unassembled WGS sequence"/>
</dbReference>
<dbReference type="GO" id="GO:0016491">
    <property type="term" value="F:oxidoreductase activity"/>
    <property type="evidence" value="ECO:0007669"/>
    <property type="project" value="UniProtKB-KW"/>
</dbReference>
<evidence type="ECO:0000256" key="13">
    <source>
        <dbReference type="SAM" id="SignalP"/>
    </source>
</evidence>
<feature type="chain" id="PRO_5045732652" evidence="13">
    <location>
        <begin position="22"/>
        <end position="700"/>
    </location>
</feature>
<comment type="cofactor">
    <cofactor evidence="2">
        <name>pyrroloquinoline quinone</name>
        <dbReference type="ChEBI" id="CHEBI:58442"/>
    </cofactor>
</comment>
<dbReference type="PANTHER" id="PTHR32303">
    <property type="entry name" value="QUINOPROTEIN ALCOHOL DEHYDROGENASE (CYTOCHROME C)"/>
    <property type="match status" value="1"/>
</dbReference>
<comment type="caution">
    <text evidence="15">The sequence shown here is derived from an EMBL/GenBank/DDBJ whole genome shotgun (WGS) entry which is preliminary data.</text>
</comment>